<dbReference type="InterPro" id="IPR045860">
    <property type="entry name" value="Snake_toxin-like_sf"/>
</dbReference>
<evidence type="ECO:0000313" key="6">
    <source>
        <dbReference type="Proteomes" id="UP001345963"/>
    </source>
</evidence>
<organism evidence="5 6">
    <name type="scientific">Ataeniobius toweri</name>
    <dbReference type="NCBI Taxonomy" id="208326"/>
    <lineage>
        <taxon>Eukaryota</taxon>
        <taxon>Metazoa</taxon>
        <taxon>Chordata</taxon>
        <taxon>Craniata</taxon>
        <taxon>Vertebrata</taxon>
        <taxon>Euteleostomi</taxon>
        <taxon>Actinopterygii</taxon>
        <taxon>Neopterygii</taxon>
        <taxon>Teleostei</taxon>
        <taxon>Neoteleostei</taxon>
        <taxon>Acanthomorphata</taxon>
        <taxon>Ovalentaria</taxon>
        <taxon>Atherinomorphae</taxon>
        <taxon>Cyprinodontiformes</taxon>
        <taxon>Goodeidae</taxon>
        <taxon>Ataeniobius</taxon>
    </lineage>
</organism>
<accession>A0ABU7A4M9</accession>
<dbReference type="SUPFAM" id="SSF57302">
    <property type="entry name" value="Snake toxin-like"/>
    <property type="match status" value="2"/>
</dbReference>
<evidence type="ECO:0000259" key="4">
    <source>
        <dbReference type="SMART" id="SM00134"/>
    </source>
</evidence>
<name>A0ABU7A4M9_9TELE</name>
<dbReference type="EMBL" id="JAHUTI010001706">
    <property type="protein sequence ID" value="MED6233051.1"/>
    <property type="molecule type" value="Genomic_DNA"/>
</dbReference>
<protein>
    <recommendedName>
        <fullName evidence="4">UPAR/Ly6 domain-containing protein</fullName>
    </recommendedName>
</protein>
<proteinExistence type="predicted"/>
<dbReference type="Proteomes" id="UP001345963">
    <property type="component" value="Unassembled WGS sequence"/>
</dbReference>
<comment type="caution">
    <text evidence="5">The sequence shown here is derived from an EMBL/GenBank/DDBJ whole genome shotgun (WGS) entry which is preliminary data.</text>
</comment>
<comment type="subcellular location">
    <subcellularLocation>
        <location evidence="1">Secreted</location>
    </subcellularLocation>
</comment>
<gene>
    <name evidence="5" type="ORF">ATANTOWER_006290</name>
</gene>
<sequence length="163" mass="16882">MKLIFSLNLIWAIYSTAGALQCITCEDQTCLSTISQTCSTETMCITASILATKPGTSGTQIYKSCASPSLCPAAINATFSVNLGYQSAIASAQCCNTDNCNSQTLPSPTTKPTNNLQCIACDPTTSQCTTPIKCSGDESNCFTATLKSGTTSTPVLGCATPNT</sequence>
<dbReference type="Pfam" id="PF00021">
    <property type="entry name" value="UPAR_LY6"/>
    <property type="match status" value="2"/>
</dbReference>
<dbReference type="InterPro" id="IPR016054">
    <property type="entry name" value="LY6_UPA_recep-like"/>
</dbReference>
<feature type="non-terminal residue" evidence="5">
    <location>
        <position position="163"/>
    </location>
</feature>
<dbReference type="InterPro" id="IPR050918">
    <property type="entry name" value="CNF-like_PLA2_Inhibitor"/>
</dbReference>
<evidence type="ECO:0000256" key="3">
    <source>
        <dbReference type="SAM" id="SignalP"/>
    </source>
</evidence>
<feature type="signal peptide" evidence="3">
    <location>
        <begin position="1"/>
        <end position="19"/>
    </location>
</feature>
<keyword evidence="2" id="KW-0964">Secreted</keyword>
<dbReference type="Gene3D" id="2.10.60.10">
    <property type="entry name" value="CD59"/>
    <property type="match status" value="2"/>
</dbReference>
<keyword evidence="6" id="KW-1185">Reference proteome</keyword>
<reference evidence="5 6" key="1">
    <citation type="submission" date="2021-07" db="EMBL/GenBank/DDBJ databases">
        <authorList>
            <person name="Palmer J.M."/>
        </authorList>
    </citation>
    <scope>NUCLEOTIDE SEQUENCE [LARGE SCALE GENOMIC DNA]</scope>
    <source>
        <strain evidence="5 6">AT_MEX2019</strain>
        <tissue evidence="5">Muscle</tissue>
    </source>
</reference>
<dbReference type="PANTHER" id="PTHR20914">
    <property type="entry name" value="LY6/PLAUR DOMAIN-CONTAINING PROTEIN 8"/>
    <property type="match status" value="1"/>
</dbReference>
<dbReference type="SMART" id="SM00134">
    <property type="entry name" value="LU"/>
    <property type="match status" value="1"/>
</dbReference>
<feature type="chain" id="PRO_5045215013" description="UPAR/Ly6 domain-containing protein" evidence="3">
    <location>
        <begin position="20"/>
        <end position="163"/>
    </location>
</feature>
<dbReference type="PANTHER" id="PTHR20914:SF9">
    <property type="entry name" value="COILED, ISOFORM A"/>
    <property type="match status" value="1"/>
</dbReference>
<feature type="domain" description="UPAR/Ly6" evidence="4">
    <location>
        <begin position="20"/>
        <end position="115"/>
    </location>
</feature>
<evidence type="ECO:0000256" key="1">
    <source>
        <dbReference type="ARBA" id="ARBA00004613"/>
    </source>
</evidence>
<evidence type="ECO:0000256" key="2">
    <source>
        <dbReference type="ARBA" id="ARBA00022525"/>
    </source>
</evidence>
<keyword evidence="3" id="KW-0732">Signal</keyword>
<evidence type="ECO:0000313" key="5">
    <source>
        <dbReference type="EMBL" id="MED6233051.1"/>
    </source>
</evidence>